<evidence type="ECO:0000256" key="1">
    <source>
        <dbReference type="SAM" id="Phobius"/>
    </source>
</evidence>
<reference evidence="2" key="1">
    <citation type="submission" date="2011-03" db="EMBL/GenBank/DDBJ databases">
        <title>Complete sequence of Sphingobacterium sp. 21.</title>
        <authorList>
            <consortium name="US DOE Joint Genome Institute"/>
            <person name="Lucas S."/>
            <person name="Copeland A."/>
            <person name="Lapidus A."/>
            <person name="Cheng J.-F."/>
            <person name="Goodwin L."/>
            <person name="Pitluck S."/>
            <person name="Davenport K."/>
            <person name="Detter J.C."/>
            <person name="Han C."/>
            <person name="Tapia R."/>
            <person name="Land M."/>
            <person name="Hauser L."/>
            <person name="Kyrpides N."/>
            <person name="Ivanova N."/>
            <person name="Ovchinnikova G."/>
            <person name="Pagani I."/>
            <person name="Siebers A.K."/>
            <person name="Allgaier M."/>
            <person name="Thelen M.P."/>
            <person name="Hugenholtz P."/>
            <person name="Woyke T."/>
        </authorList>
    </citation>
    <scope>NUCLEOTIDE SEQUENCE</scope>
    <source>
        <strain evidence="2">21</strain>
    </source>
</reference>
<feature type="transmembrane region" description="Helical" evidence="1">
    <location>
        <begin position="100"/>
        <end position="121"/>
    </location>
</feature>
<name>F4C2L4_SPHS2</name>
<sequence>MVTDFALKRYGITSISIDFNVIPIVLIVKSTVFTINPYDFIIDGNVLHIRSINFATKSYSNEINPKGFIINPTDFEVKTTGIKAKLYGNKIKANNFRVNPLAFVIKLLVFTVNASVFVAVLQ</sequence>
<dbReference type="HOGENOM" id="CLU_2025260_0_0_10"/>
<protein>
    <submittedName>
        <fullName evidence="2">Uncharacterized protein</fullName>
    </submittedName>
</protein>
<keyword evidence="1" id="KW-0812">Transmembrane</keyword>
<proteinExistence type="predicted"/>
<accession>F4C2L4</accession>
<keyword evidence="1" id="KW-0472">Membrane</keyword>
<evidence type="ECO:0000313" key="2">
    <source>
        <dbReference type="EMBL" id="ADZ80473.1"/>
    </source>
</evidence>
<dbReference type="KEGG" id="shg:Sph21_3939"/>
<dbReference type="EMBL" id="CP002584">
    <property type="protein sequence ID" value="ADZ80473.1"/>
    <property type="molecule type" value="Genomic_DNA"/>
</dbReference>
<gene>
    <name evidence="2" type="ordered locus">Sph21_3939</name>
</gene>
<dbReference type="AlphaFoldDB" id="F4C2L4"/>
<organism evidence="2">
    <name type="scientific">Sphingobacterium sp. (strain 21)</name>
    <dbReference type="NCBI Taxonomy" id="743722"/>
    <lineage>
        <taxon>Bacteria</taxon>
        <taxon>Pseudomonadati</taxon>
        <taxon>Bacteroidota</taxon>
        <taxon>Sphingobacteriia</taxon>
        <taxon>Sphingobacteriales</taxon>
        <taxon>Sphingobacteriaceae</taxon>
        <taxon>Sphingobacterium</taxon>
    </lineage>
</organism>
<keyword evidence="1" id="KW-1133">Transmembrane helix</keyword>